<reference evidence="1" key="1">
    <citation type="submission" date="2021-02" db="EMBL/GenBank/DDBJ databases">
        <authorList>
            <person name="Nowell W R."/>
        </authorList>
    </citation>
    <scope>NUCLEOTIDE SEQUENCE</scope>
</reference>
<dbReference type="EMBL" id="CAJOBJ010165998">
    <property type="protein sequence ID" value="CAF4864761.1"/>
    <property type="molecule type" value="Genomic_DNA"/>
</dbReference>
<dbReference type="Proteomes" id="UP000681720">
    <property type="component" value="Unassembled WGS sequence"/>
</dbReference>
<sequence>ALIDDIKEHYDDLFATVTTGDWPLFRDGLTLCLALELLSKPKDTILLVHQMKNEACKKDLANALLLRLEYLERPVLGLNW</sequence>
<name>A0A8S2Y6G5_9BILA</name>
<evidence type="ECO:0000313" key="3">
    <source>
        <dbReference type="Proteomes" id="UP000681967"/>
    </source>
</evidence>
<feature type="non-terminal residue" evidence="1">
    <location>
        <position position="1"/>
    </location>
</feature>
<organism evidence="1 3">
    <name type="scientific">Rotaria magnacalcarata</name>
    <dbReference type="NCBI Taxonomy" id="392030"/>
    <lineage>
        <taxon>Eukaryota</taxon>
        <taxon>Metazoa</taxon>
        <taxon>Spiralia</taxon>
        <taxon>Gnathifera</taxon>
        <taxon>Rotifera</taxon>
        <taxon>Eurotatoria</taxon>
        <taxon>Bdelloidea</taxon>
        <taxon>Philodinida</taxon>
        <taxon>Philodinidae</taxon>
        <taxon>Rotaria</taxon>
    </lineage>
</organism>
<proteinExistence type="predicted"/>
<evidence type="ECO:0000313" key="1">
    <source>
        <dbReference type="EMBL" id="CAF4536288.1"/>
    </source>
</evidence>
<accession>A0A8S2Y6G5</accession>
<evidence type="ECO:0000313" key="2">
    <source>
        <dbReference type="EMBL" id="CAF4864761.1"/>
    </source>
</evidence>
<protein>
    <submittedName>
        <fullName evidence="1">Uncharacterized protein</fullName>
    </submittedName>
</protein>
<dbReference type="EMBL" id="CAJOBH010085172">
    <property type="protein sequence ID" value="CAF4536288.1"/>
    <property type="molecule type" value="Genomic_DNA"/>
</dbReference>
<dbReference type="Proteomes" id="UP000681967">
    <property type="component" value="Unassembled WGS sequence"/>
</dbReference>
<gene>
    <name evidence="1" type="ORF">BYL167_LOCUS37506</name>
    <name evidence="2" type="ORF">GIL414_LOCUS50070</name>
</gene>
<comment type="caution">
    <text evidence="1">The sequence shown here is derived from an EMBL/GenBank/DDBJ whole genome shotgun (WGS) entry which is preliminary data.</text>
</comment>
<feature type="non-terminal residue" evidence="1">
    <location>
        <position position="80"/>
    </location>
</feature>
<dbReference type="AlphaFoldDB" id="A0A8S2Y6G5"/>